<organism evidence="2 3">
    <name type="scientific">Microbacterium kribbense</name>
    <dbReference type="NCBI Taxonomy" id="433645"/>
    <lineage>
        <taxon>Bacteria</taxon>
        <taxon>Bacillati</taxon>
        <taxon>Actinomycetota</taxon>
        <taxon>Actinomycetes</taxon>
        <taxon>Micrococcales</taxon>
        <taxon>Microbacteriaceae</taxon>
        <taxon>Microbacterium</taxon>
    </lineage>
</organism>
<protein>
    <recommendedName>
        <fullName evidence="4">Alpha/beta fold hydrolase</fullName>
    </recommendedName>
</protein>
<feature type="transmembrane region" description="Helical" evidence="1">
    <location>
        <begin position="78"/>
        <end position="95"/>
    </location>
</feature>
<keyword evidence="1" id="KW-0812">Transmembrane</keyword>
<keyword evidence="1" id="KW-0472">Membrane</keyword>
<feature type="transmembrane region" description="Helical" evidence="1">
    <location>
        <begin position="161"/>
        <end position="184"/>
    </location>
</feature>
<dbReference type="PANTHER" id="PTHR34853:SF1">
    <property type="entry name" value="LIPASE 5"/>
    <property type="match status" value="1"/>
</dbReference>
<evidence type="ECO:0000256" key="1">
    <source>
        <dbReference type="SAM" id="Phobius"/>
    </source>
</evidence>
<dbReference type="SUPFAM" id="SSF53474">
    <property type="entry name" value="alpha/beta-Hydrolases"/>
    <property type="match status" value="1"/>
</dbReference>
<dbReference type="RefSeq" id="WP_344781197.1">
    <property type="nucleotide sequence ID" value="NZ_BAABAF010000003.1"/>
</dbReference>
<keyword evidence="1" id="KW-1133">Transmembrane helix</keyword>
<gene>
    <name evidence="2" type="ORF">GCM10022240_10060</name>
</gene>
<evidence type="ECO:0000313" key="3">
    <source>
        <dbReference type="Proteomes" id="UP001500540"/>
    </source>
</evidence>
<dbReference type="Gene3D" id="3.40.50.1820">
    <property type="entry name" value="alpha/beta hydrolase"/>
    <property type="match status" value="2"/>
</dbReference>
<dbReference type="PANTHER" id="PTHR34853">
    <property type="match status" value="1"/>
</dbReference>
<proteinExistence type="predicted"/>
<feature type="transmembrane region" description="Helical" evidence="1">
    <location>
        <begin position="21"/>
        <end position="40"/>
    </location>
</feature>
<feature type="transmembrane region" description="Helical" evidence="1">
    <location>
        <begin position="134"/>
        <end position="155"/>
    </location>
</feature>
<feature type="transmembrane region" description="Helical" evidence="1">
    <location>
        <begin position="205"/>
        <end position="228"/>
    </location>
</feature>
<dbReference type="InterPro" id="IPR005152">
    <property type="entry name" value="Lipase_secreted"/>
</dbReference>
<comment type="caution">
    <text evidence="2">The sequence shown here is derived from an EMBL/GenBank/DDBJ whole genome shotgun (WGS) entry which is preliminary data.</text>
</comment>
<dbReference type="InterPro" id="IPR029058">
    <property type="entry name" value="AB_hydrolase_fold"/>
</dbReference>
<dbReference type="InterPro" id="IPR005325">
    <property type="entry name" value="DUF308_memb"/>
</dbReference>
<evidence type="ECO:0000313" key="2">
    <source>
        <dbReference type="EMBL" id="GAA3759441.1"/>
    </source>
</evidence>
<dbReference type="Pfam" id="PF03583">
    <property type="entry name" value="LIP"/>
    <property type="match status" value="1"/>
</dbReference>
<evidence type="ECO:0008006" key="4">
    <source>
        <dbReference type="Google" id="ProtNLM"/>
    </source>
</evidence>
<feature type="transmembrane region" description="Helical" evidence="1">
    <location>
        <begin position="46"/>
        <end position="66"/>
    </location>
</feature>
<keyword evidence="3" id="KW-1185">Reference proteome</keyword>
<feature type="transmembrane region" description="Helical" evidence="1">
    <location>
        <begin position="101"/>
        <end position="122"/>
    </location>
</feature>
<sequence length="610" mass="64306">MGEREGKRWSVLPRLVAQAPPRVLVVVGALVAILGVLIVSRPLTSLLLLGLYVGASAVISGVIDLISAQRGGRSWTQLIDLGWIAIGVLVLVWIGRSLDLLPAALAVLLLLGGVAAIAEATLRRRAGARVRVSARVLSATWGAAQVAFGLLSLTWPDVTVLVVAVVFGVRTLVFGGMLLVRGILALDRRPDRGGRPERRHAPHPGWGDAGRYAIVLVLVVVTATGWSLNGYLQNGAPVIDAFYDPPAVLPTGGHGELIRADDYAGRIPAGATVKRILYTTTDTYGRPVSASGLVIIPDVTLQAPMPIVLWNHGTTGVARGCAPSLSDSSATRWAIPDLNVALAHGWMVVAPDYAGQGAPGVFPYLIGQGEARSALDAVRAAQRLPHVWASDDVVIWGHSQGGHAALWASQIAAKYSPGLTVLGAAALSPAADPLSLARDLTAGYASVELTVLTAWVLVPYSETYPDIRINDYVSPGARAIVREMAQRCPTEPGVIVSVLTALGVSEDHPLYIGDLTAGAMGRRLGENAATGKWQTPLLIAWGQRDEVIPRSEQVAFVKRLCAAGNSVQWIEYPATGHQAVMLPGSPLLPKLIDWTGGLFAHRAAPANECT</sequence>
<dbReference type="Pfam" id="PF03729">
    <property type="entry name" value="DUF308"/>
    <property type="match status" value="3"/>
</dbReference>
<accession>A0ABP7G9G2</accession>
<dbReference type="EMBL" id="BAABAF010000003">
    <property type="protein sequence ID" value="GAA3759441.1"/>
    <property type="molecule type" value="Genomic_DNA"/>
</dbReference>
<reference evidence="3" key="1">
    <citation type="journal article" date="2019" name="Int. J. Syst. Evol. Microbiol.">
        <title>The Global Catalogue of Microorganisms (GCM) 10K type strain sequencing project: providing services to taxonomists for standard genome sequencing and annotation.</title>
        <authorList>
            <consortium name="The Broad Institute Genomics Platform"/>
            <consortium name="The Broad Institute Genome Sequencing Center for Infectious Disease"/>
            <person name="Wu L."/>
            <person name="Ma J."/>
        </authorList>
    </citation>
    <scope>NUCLEOTIDE SEQUENCE [LARGE SCALE GENOMIC DNA]</scope>
    <source>
        <strain evidence="3">JCM 16950</strain>
    </source>
</reference>
<name>A0ABP7G9G2_9MICO</name>
<dbReference type="Proteomes" id="UP001500540">
    <property type="component" value="Unassembled WGS sequence"/>
</dbReference>